<feature type="signal peptide" evidence="2">
    <location>
        <begin position="1"/>
        <end position="29"/>
    </location>
</feature>
<dbReference type="SUPFAM" id="SSF50685">
    <property type="entry name" value="Barwin-like endoglucanases"/>
    <property type="match status" value="1"/>
</dbReference>
<feature type="chain" id="PRO_5038729483" evidence="2">
    <location>
        <begin position="30"/>
        <end position="234"/>
    </location>
</feature>
<dbReference type="GO" id="GO:0009254">
    <property type="term" value="P:peptidoglycan turnover"/>
    <property type="evidence" value="ECO:0007669"/>
    <property type="project" value="InterPro"/>
</dbReference>
<comment type="caution">
    <text evidence="4">The sequence shown here is derived from an EMBL/GenBank/DDBJ whole genome shotgun (WGS) entry which is preliminary data.</text>
</comment>
<dbReference type="EMBL" id="QNRJ01000004">
    <property type="protein sequence ID" value="RBP05414.1"/>
    <property type="molecule type" value="Genomic_DNA"/>
</dbReference>
<proteinExistence type="predicted"/>
<reference evidence="4 5" key="1">
    <citation type="submission" date="2018-06" db="EMBL/GenBank/DDBJ databases">
        <title>Freshwater and sediment microbial communities from various areas in North America, analyzing microbe dynamics in response to fracking.</title>
        <authorList>
            <person name="Lamendella R."/>
        </authorList>
    </citation>
    <scope>NUCLEOTIDE SEQUENCE [LARGE SCALE GENOMIC DNA]</scope>
    <source>
        <strain evidence="4 5">97B</strain>
    </source>
</reference>
<dbReference type="GO" id="GO:0004553">
    <property type="term" value="F:hydrolase activity, hydrolyzing O-glycosyl compounds"/>
    <property type="evidence" value="ECO:0007669"/>
    <property type="project" value="InterPro"/>
</dbReference>
<dbReference type="OrthoDB" id="9798935at2"/>
<evidence type="ECO:0000313" key="4">
    <source>
        <dbReference type="EMBL" id="RBP05414.1"/>
    </source>
</evidence>
<dbReference type="PANTHER" id="PTHR39160:SF4">
    <property type="entry name" value="RESUSCITATION-PROMOTING FACTOR RPFB"/>
    <property type="match status" value="1"/>
</dbReference>
<dbReference type="InterPro" id="IPR010611">
    <property type="entry name" value="3D_dom"/>
</dbReference>
<dbReference type="InterPro" id="IPR051933">
    <property type="entry name" value="Resuscitation_pf_RpfB"/>
</dbReference>
<dbReference type="Pfam" id="PF06725">
    <property type="entry name" value="3D"/>
    <property type="match status" value="1"/>
</dbReference>
<dbReference type="InterPro" id="IPR036908">
    <property type="entry name" value="RlpA-like_sf"/>
</dbReference>
<protein>
    <submittedName>
        <fullName evidence="4">3D (Asp-Asp-Asp) domain-containing protein</fullName>
    </submittedName>
</protein>
<dbReference type="RefSeq" id="WP_113968966.1">
    <property type="nucleotide sequence ID" value="NZ_QNRJ01000004.1"/>
</dbReference>
<organism evidence="4 5">
    <name type="scientific">Rossellomorea aquimaris</name>
    <dbReference type="NCBI Taxonomy" id="189382"/>
    <lineage>
        <taxon>Bacteria</taxon>
        <taxon>Bacillati</taxon>
        <taxon>Bacillota</taxon>
        <taxon>Bacilli</taxon>
        <taxon>Bacillales</taxon>
        <taxon>Bacillaceae</taxon>
        <taxon>Rossellomorea</taxon>
    </lineage>
</organism>
<evidence type="ECO:0000256" key="2">
    <source>
        <dbReference type="SAM" id="SignalP"/>
    </source>
</evidence>
<accession>A0A366ESY6</accession>
<evidence type="ECO:0000313" key="5">
    <source>
        <dbReference type="Proteomes" id="UP000252118"/>
    </source>
</evidence>
<dbReference type="CDD" id="cd22786">
    <property type="entry name" value="DPBB_YuiC-like"/>
    <property type="match status" value="1"/>
</dbReference>
<dbReference type="GO" id="GO:0019867">
    <property type="term" value="C:outer membrane"/>
    <property type="evidence" value="ECO:0007669"/>
    <property type="project" value="InterPro"/>
</dbReference>
<dbReference type="Proteomes" id="UP000252118">
    <property type="component" value="Unassembled WGS sequence"/>
</dbReference>
<evidence type="ECO:0000259" key="3">
    <source>
        <dbReference type="Pfam" id="PF06725"/>
    </source>
</evidence>
<feature type="domain" description="3D" evidence="3">
    <location>
        <begin position="139"/>
        <end position="200"/>
    </location>
</feature>
<keyword evidence="1 2" id="KW-0732">Signal</keyword>
<sequence length="234" mass="26465">MNLFKTWTKRFVMVSLFILALGTTFQSVSGVEAQTFKTWLMDKGDRDQTNLNYKEHQTNRIGLSFKFLKKLAGFETQISASTPVEPRTLEESVDWDQYTKHKVVATGYTAGIESTGKNPGHPLYGITYSGVKVKRDLYSTIAADLSVYPIGTILFIPHYGYGVVADKGSAIKGNRLDLYYETVDDVYNEWGKQTLDVYVIQMGSGELSEQQLVDLNENKSMQVFRQQILSPKEE</sequence>
<evidence type="ECO:0000256" key="1">
    <source>
        <dbReference type="ARBA" id="ARBA00022729"/>
    </source>
</evidence>
<dbReference type="Gene3D" id="2.40.40.10">
    <property type="entry name" value="RlpA-like domain"/>
    <property type="match status" value="1"/>
</dbReference>
<dbReference type="PANTHER" id="PTHR39160">
    <property type="entry name" value="CELL WALL-BINDING PROTEIN YOCH"/>
    <property type="match status" value="1"/>
</dbReference>
<dbReference type="AlphaFoldDB" id="A0A366ESY6"/>
<name>A0A366ESY6_9BACI</name>
<gene>
    <name evidence="4" type="ORF">DET59_104131</name>
</gene>